<proteinExistence type="predicted"/>
<feature type="compositionally biased region" description="Basic and acidic residues" evidence="1">
    <location>
        <begin position="242"/>
        <end position="254"/>
    </location>
</feature>
<dbReference type="GO" id="GO:0000387">
    <property type="term" value="P:spliceosomal snRNP assembly"/>
    <property type="evidence" value="ECO:0007669"/>
    <property type="project" value="TreeGrafter"/>
</dbReference>
<evidence type="ECO:0000313" key="5">
    <source>
        <dbReference type="Proteomes" id="UP001152523"/>
    </source>
</evidence>
<dbReference type="GO" id="GO:0030620">
    <property type="term" value="F:U2 snRNA binding"/>
    <property type="evidence" value="ECO:0007669"/>
    <property type="project" value="TreeGrafter"/>
</dbReference>
<feature type="compositionally biased region" description="Polar residues" evidence="1">
    <location>
        <begin position="431"/>
        <end position="450"/>
    </location>
</feature>
<name>A0AAV0CC80_9ASTE</name>
<dbReference type="InterPro" id="IPR056398">
    <property type="entry name" value="Tudor_Coilin"/>
</dbReference>
<feature type="domain" description="Coilin N-terminal" evidence="2">
    <location>
        <begin position="6"/>
        <end position="228"/>
    </location>
</feature>
<feature type="compositionally biased region" description="Basic and acidic residues" evidence="1">
    <location>
        <begin position="338"/>
        <end position="349"/>
    </location>
</feature>
<feature type="region of interest" description="Disordered" evidence="1">
    <location>
        <begin position="425"/>
        <end position="462"/>
    </location>
</feature>
<dbReference type="Proteomes" id="UP001152523">
    <property type="component" value="Unassembled WGS sequence"/>
</dbReference>
<dbReference type="GO" id="GO:0030619">
    <property type="term" value="F:U1 snRNA binding"/>
    <property type="evidence" value="ECO:0007669"/>
    <property type="project" value="TreeGrafter"/>
</dbReference>
<dbReference type="PANTHER" id="PTHR15197">
    <property type="entry name" value="COILIN P80"/>
    <property type="match status" value="1"/>
</dbReference>
<feature type="compositionally biased region" description="Basic and acidic residues" evidence="1">
    <location>
        <begin position="294"/>
        <end position="304"/>
    </location>
</feature>
<feature type="compositionally biased region" description="Basic and acidic residues" evidence="1">
    <location>
        <begin position="311"/>
        <end position="325"/>
    </location>
</feature>
<dbReference type="EMBL" id="CAMAPF010000025">
    <property type="protein sequence ID" value="CAH9073992.1"/>
    <property type="molecule type" value="Genomic_DNA"/>
</dbReference>
<dbReference type="AlphaFoldDB" id="A0AAV0CC80"/>
<sequence length="682" mass="77202">MGEGLRIKVVFEDGDILHVSQKSEGLERSWLLLNPKHHTTISEFSSYLLQNFQLHNSCPNGILLSMEGYVLPPFESTCFFKDKDVISVRKKGGSLTRVGDAPSYVDNLQIVKKESVNSKPVCLGNEVFVIKTGGYEMDEPEKERRDQVHDYNSPPSDLLADEFPVSKKRKASEKLNSLKKKRKKKKKEYPQVAEGCNIDIQPEPTNKSKRSLTDKKSSKKQMKKSESHKMNGTESNGGTAKISERNVTKLDMTKNDQILKSGKDCVAVTAKPEEMKKLPSRSSRRQYAKRKFKKEMTKILKENENSQLENTSKEIQSKNRKREGVRFQQGHRKWKKGRANDQRHEDKYCKQKQSQGEIEETPDQPKGLLYWMGLLSKDMAKDKSKPEHANSKSPVRDELLQSSDIDHEVVPVEVRPEHICSELSGKEQTLKKNQAQEKLSSEKITTSQRTEINEPHKDPSEISSAENFAPGNGSIDFAKLPSLSDAPKEGDVIAYRLLEVSSNWTAELSPYHVGKVLSFNFKSSRASLMPVAGYPFYYPKNKPGEDECTMKLDSSLYREDGSLEIDLSSLVDVRAVKPPTLLLPLKVDSIGNNNDKSRPSGQENRDIVNHENNMCGGGSSRESREDLWEQLSVALSAKKEQLSQQSSSWGKVIPSKSSWSYEACGLQPRKGFSRWKKQEMIR</sequence>
<evidence type="ECO:0000313" key="4">
    <source>
        <dbReference type="EMBL" id="CAH9073992.1"/>
    </source>
</evidence>
<organism evidence="4 5">
    <name type="scientific">Cuscuta epithymum</name>
    <dbReference type="NCBI Taxonomy" id="186058"/>
    <lineage>
        <taxon>Eukaryota</taxon>
        <taxon>Viridiplantae</taxon>
        <taxon>Streptophyta</taxon>
        <taxon>Embryophyta</taxon>
        <taxon>Tracheophyta</taxon>
        <taxon>Spermatophyta</taxon>
        <taxon>Magnoliopsida</taxon>
        <taxon>eudicotyledons</taxon>
        <taxon>Gunneridae</taxon>
        <taxon>Pentapetalae</taxon>
        <taxon>asterids</taxon>
        <taxon>lamiids</taxon>
        <taxon>Solanales</taxon>
        <taxon>Convolvulaceae</taxon>
        <taxon>Cuscuteae</taxon>
        <taxon>Cuscuta</taxon>
        <taxon>Cuscuta subgen. Cuscuta</taxon>
    </lineage>
</organism>
<feature type="compositionally biased region" description="Basic and acidic residues" evidence="1">
    <location>
        <begin position="451"/>
        <end position="460"/>
    </location>
</feature>
<protein>
    <recommendedName>
        <fullName evidence="6">Coilin</fullName>
    </recommendedName>
</protein>
<feature type="compositionally biased region" description="Basic residues" evidence="1">
    <location>
        <begin position="278"/>
        <end position="293"/>
    </location>
</feature>
<feature type="region of interest" description="Disordered" evidence="1">
    <location>
        <begin position="138"/>
        <end position="413"/>
    </location>
</feature>
<reference evidence="4" key="1">
    <citation type="submission" date="2022-07" db="EMBL/GenBank/DDBJ databases">
        <authorList>
            <person name="Macas J."/>
            <person name="Novak P."/>
            <person name="Neumann P."/>
        </authorList>
    </citation>
    <scope>NUCLEOTIDE SEQUENCE</scope>
</reference>
<dbReference type="Pfam" id="PF15862">
    <property type="entry name" value="Coilin_N"/>
    <property type="match status" value="1"/>
</dbReference>
<accession>A0AAV0CC80</accession>
<evidence type="ECO:0008006" key="6">
    <source>
        <dbReference type="Google" id="ProtNLM"/>
    </source>
</evidence>
<evidence type="ECO:0000259" key="3">
    <source>
        <dbReference type="Pfam" id="PF23086"/>
    </source>
</evidence>
<dbReference type="InterPro" id="IPR031722">
    <property type="entry name" value="Coilin_N"/>
</dbReference>
<gene>
    <name evidence="4" type="ORF">CEPIT_LOCUS4841</name>
</gene>
<comment type="caution">
    <text evidence="4">The sequence shown here is derived from an EMBL/GenBank/DDBJ whole genome shotgun (WGS) entry which is preliminary data.</text>
</comment>
<dbReference type="PANTHER" id="PTHR15197:SF0">
    <property type="entry name" value="COILIN"/>
    <property type="match status" value="1"/>
</dbReference>
<feature type="compositionally biased region" description="Basic and acidic residues" evidence="1">
    <location>
        <begin position="378"/>
        <end position="413"/>
    </location>
</feature>
<feature type="compositionally biased region" description="Basic residues" evidence="1">
    <location>
        <begin position="326"/>
        <end position="337"/>
    </location>
</feature>
<dbReference type="Pfam" id="PF23086">
    <property type="entry name" value="Tudor_Coilin"/>
    <property type="match status" value="1"/>
</dbReference>
<dbReference type="GO" id="GO:0015030">
    <property type="term" value="C:Cajal body"/>
    <property type="evidence" value="ECO:0007669"/>
    <property type="project" value="TreeGrafter"/>
</dbReference>
<dbReference type="InterPro" id="IPR024822">
    <property type="entry name" value="Coilin"/>
</dbReference>
<feature type="domain" description="Coilin tudor" evidence="3">
    <location>
        <begin position="474"/>
        <end position="577"/>
    </location>
</feature>
<evidence type="ECO:0000259" key="2">
    <source>
        <dbReference type="Pfam" id="PF15862"/>
    </source>
</evidence>
<keyword evidence="5" id="KW-1185">Reference proteome</keyword>
<feature type="compositionally biased region" description="Basic residues" evidence="1">
    <location>
        <begin position="166"/>
        <end position="187"/>
    </location>
</feature>
<evidence type="ECO:0000256" key="1">
    <source>
        <dbReference type="SAM" id="MobiDB-lite"/>
    </source>
</evidence>